<gene>
    <name evidence="1" type="ORF">M9Y10_000494</name>
</gene>
<comment type="caution">
    <text evidence="1">The sequence shown here is derived from an EMBL/GenBank/DDBJ whole genome shotgun (WGS) entry which is preliminary data.</text>
</comment>
<keyword evidence="2" id="KW-1185">Reference proteome</keyword>
<dbReference type="InterPro" id="IPR035983">
    <property type="entry name" value="Hect_E3_ubiquitin_ligase"/>
</dbReference>
<accession>A0ABR2L634</accession>
<evidence type="ECO:0000313" key="1">
    <source>
        <dbReference type="EMBL" id="KAK8898217.1"/>
    </source>
</evidence>
<dbReference type="Proteomes" id="UP001470230">
    <property type="component" value="Unassembled WGS sequence"/>
</dbReference>
<proteinExistence type="predicted"/>
<dbReference type="SUPFAM" id="SSF56204">
    <property type="entry name" value="Hect, E3 ligase catalytic domain"/>
    <property type="match status" value="1"/>
</dbReference>
<reference evidence="1 2" key="1">
    <citation type="submission" date="2024-04" db="EMBL/GenBank/DDBJ databases">
        <title>Tritrichomonas musculus Genome.</title>
        <authorList>
            <person name="Alves-Ferreira E."/>
            <person name="Grigg M."/>
            <person name="Lorenzi H."/>
            <person name="Galac M."/>
        </authorList>
    </citation>
    <scope>NUCLEOTIDE SEQUENCE [LARGE SCALE GENOMIC DNA]</scope>
    <source>
        <strain evidence="1 2">EAF2021</strain>
    </source>
</reference>
<sequence>MIYQISKPVEENLGNRFEHVIWGIRFKGRNAIDASGVTNDAITLSVNSFLYPKTGICIISPNITDNTPSIVNSSNIFHFAVRFIAFVFIINQHLLKIIISL</sequence>
<protein>
    <submittedName>
        <fullName evidence="1">Uncharacterized protein</fullName>
    </submittedName>
</protein>
<name>A0ABR2L634_9EUKA</name>
<dbReference type="EMBL" id="JAPFFF010000001">
    <property type="protein sequence ID" value="KAK8898217.1"/>
    <property type="molecule type" value="Genomic_DNA"/>
</dbReference>
<organism evidence="1 2">
    <name type="scientific">Tritrichomonas musculus</name>
    <dbReference type="NCBI Taxonomy" id="1915356"/>
    <lineage>
        <taxon>Eukaryota</taxon>
        <taxon>Metamonada</taxon>
        <taxon>Parabasalia</taxon>
        <taxon>Tritrichomonadida</taxon>
        <taxon>Tritrichomonadidae</taxon>
        <taxon>Tritrichomonas</taxon>
    </lineage>
</organism>
<evidence type="ECO:0000313" key="2">
    <source>
        <dbReference type="Proteomes" id="UP001470230"/>
    </source>
</evidence>